<gene>
    <name evidence="2" type="ORF">CC86DRAFT_432236</name>
</gene>
<evidence type="ECO:0000313" key="2">
    <source>
        <dbReference type="EMBL" id="KAF2819178.1"/>
    </source>
</evidence>
<evidence type="ECO:0000256" key="1">
    <source>
        <dbReference type="SAM" id="SignalP"/>
    </source>
</evidence>
<reference evidence="2" key="1">
    <citation type="journal article" date="2020" name="Stud. Mycol.">
        <title>101 Dothideomycetes genomes: a test case for predicting lifestyles and emergence of pathogens.</title>
        <authorList>
            <person name="Haridas S."/>
            <person name="Albert R."/>
            <person name="Binder M."/>
            <person name="Bloem J."/>
            <person name="Labutti K."/>
            <person name="Salamov A."/>
            <person name="Andreopoulos B."/>
            <person name="Baker S."/>
            <person name="Barry K."/>
            <person name="Bills G."/>
            <person name="Bluhm B."/>
            <person name="Cannon C."/>
            <person name="Castanera R."/>
            <person name="Culley D."/>
            <person name="Daum C."/>
            <person name="Ezra D."/>
            <person name="Gonzalez J."/>
            <person name="Henrissat B."/>
            <person name="Kuo A."/>
            <person name="Liang C."/>
            <person name="Lipzen A."/>
            <person name="Lutzoni F."/>
            <person name="Magnuson J."/>
            <person name="Mondo S."/>
            <person name="Nolan M."/>
            <person name="Ohm R."/>
            <person name="Pangilinan J."/>
            <person name="Park H.-J."/>
            <person name="Ramirez L."/>
            <person name="Alfaro M."/>
            <person name="Sun H."/>
            <person name="Tritt A."/>
            <person name="Yoshinaga Y."/>
            <person name="Zwiers L.-H."/>
            <person name="Turgeon B."/>
            <person name="Goodwin S."/>
            <person name="Spatafora J."/>
            <person name="Crous P."/>
            <person name="Grigoriev I."/>
        </authorList>
    </citation>
    <scope>NUCLEOTIDE SEQUENCE</scope>
    <source>
        <strain evidence="2">CBS 113818</strain>
    </source>
</reference>
<evidence type="ECO:0000313" key="3">
    <source>
        <dbReference type="Proteomes" id="UP000799424"/>
    </source>
</evidence>
<evidence type="ECO:0008006" key="4">
    <source>
        <dbReference type="Google" id="ProtNLM"/>
    </source>
</evidence>
<feature type="signal peptide" evidence="1">
    <location>
        <begin position="1"/>
        <end position="18"/>
    </location>
</feature>
<dbReference type="AlphaFoldDB" id="A0A6A6ZE83"/>
<accession>A0A6A6ZE83</accession>
<name>A0A6A6ZE83_9PLEO</name>
<dbReference type="OrthoDB" id="5428787at2759"/>
<dbReference type="Proteomes" id="UP000799424">
    <property type="component" value="Unassembled WGS sequence"/>
</dbReference>
<feature type="chain" id="PRO_5025418892" description="Apple domain-containing protein" evidence="1">
    <location>
        <begin position="19"/>
        <end position="399"/>
    </location>
</feature>
<organism evidence="2 3">
    <name type="scientific">Ophiobolus disseminans</name>
    <dbReference type="NCBI Taxonomy" id="1469910"/>
    <lineage>
        <taxon>Eukaryota</taxon>
        <taxon>Fungi</taxon>
        <taxon>Dikarya</taxon>
        <taxon>Ascomycota</taxon>
        <taxon>Pezizomycotina</taxon>
        <taxon>Dothideomycetes</taxon>
        <taxon>Pleosporomycetidae</taxon>
        <taxon>Pleosporales</taxon>
        <taxon>Pleosporineae</taxon>
        <taxon>Phaeosphaeriaceae</taxon>
        <taxon>Ophiobolus</taxon>
    </lineage>
</organism>
<sequence>MLFIALLAVLSAVPTVFADTVTSAVTRCTTSFGYQPLSSGITVTTWYNKTTTTNYFNYTYTTRTVIFVTPSASTSTNIVTTTAVVSVTSASTPIPTTIPTPASFLPLFAYAPAATPVSRAKRNAFPASDHAIALQIFRRQTLANNTGGLSVSRDGKTSNIYRKYAHRVDCRITYTVNQTSTTIVTGLPETALVMSTVTVSRTTTAVEVKPRETRYAACLGNNVVNSVPGMTGEDIVFNCVIYRPSEGFPVENELVVNTTSAENCCIACQNTAYCAGSFFVPSELECHLRLTQAPALPQLPAPFSYGNGSSYAAYPTASNALATGTSPSTPISTAGPGTCSKSSLSLHLGTIQGQLNFPKEYALVFSNGRCGRYSVWPIPMDARLDTTRQDRKIKRLELE</sequence>
<proteinExistence type="predicted"/>
<protein>
    <recommendedName>
        <fullName evidence="4">Apple domain-containing protein</fullName>
    </recommendedName>
</protein>
<dbReference type="EMBL" id="MU006246">
    <property type="protein sequence ID" value="KAF2819178.1"/>
    <property type="molecule type" value="Genomic_DNA"/>
</dbReference>
<keyword evidence="1" id="KW-0732">Signal</keyword>
<keyword evidence="3" id="KW-1185">Reference proteome</keyword>